<organism evidence="1 2">
    <name type="scientific">Cricetulus griseus</name>
    <name type="common">Chinese hamster</name>
    <name type="synonym">Cricetulus barabensis griseus</name>
    <dbReference type="NCBI Taxonomy" id="10029"/>
    <lineage>
        <taxon>Eukaryota</taxon>
        <taxon>Metazoa</taxon>
        <taxon>Chordata</taxon>
        <taxon>Craniata</taxon>
        <taxon>Vertebrata</taxon>
        <taxon>Euteleostomi</taxon>
        <taxon>Mammalia</taxon>
        <taxon>Eutheria</taxon>
        <taxon>Euarchontoglires</taxon>
        <taxon>Glires</taxon>
        <taxon>Rodentia</taxon>
        <taxon>Myomorpha</taxon>
        <taxon>Muroidea</taxon>
        <taxon>Cricetidae</taxon>
        <taxon>Cricetinae</taxon>
        <taxon>Cricetulus</taxon>
    </lineage>
</organism>
<proteinExistence type="predicted"/>
<dbReference type="InParanoid" id="G3HAZ6"/>
<accession>G3HAZ6</accession>
<evidence type="ECO:0000313" key="1">
    <source>
        <dbReference type="EMBL" id="EGV92821.1"/>
    </source>
</evidence>
<dbReference type="Proteomes" id="UP000001075">
    <property type="component" value="Unassembled WGS sequence"/>
</dbReference>
<reference evidence="2" key="1">
    <citation type="journal article" date="2011" name="Nat. Biotechnol.">
        <title>The genomic sequence of the Chinese hamster ovary (CHO)-K1 cell line.</title>
        <authorList>
            <person name="Xu X."/>
            <person name="Nagarajan H."/>
            <person name="Lewis N.E."/>
            <person name="Pan S."/>
            <person name="Cai Z."/>
            <person name="Liu X."/>
            <person name="Chen W."/>
            <person name="Xie M."/>
            <person name="Wang W."/>
            <person name="Hammond S."/>
            <person name="Andersen M.R."/>
            <person name="Neff N."/>
            <person name="Passarelli B."/>
            <person name="Koh W."/>
            <person name="Fan H.C."/>
            <person name="Wang J."/>
            <person name="Gui Y."/>
            <person name="Lee K.H."/>
            <person name="Betenbaugh M.J."/>
            <person name="Quake S.R."/>
            <person name="Famili I."/>
            <person name="Palsson B.O."/>
            <person name="Wang J."/>
        </authorList>
    </citation>
    <scope>NUCLEOTIDE SEQUENCE [LARGE SCALE GENOMIC DNA]</scope>
    <source>
        <strain evidence="2">CHO K1 cell line</strain>
    </source>
</reference>
<dbReference type="AlphaFoldDB" id="G3HAZ6"/>
<sequence length="62" mass="6766">MERACNEKNVASSLWGAGKVGPSRPSSAHSSGQLWRLQFPVRCGVGEWEDVGSVVKLHKRVC</sequence>
<gene>
    <name evidence="1" type="ORF">I79_007608</name>
</gene>
<evidence type="ECO:0000313" key="2">
    <source>
        <dbReference type="Proteomes" id="UP000001075"/>
    </source>
</evidence>
<name>G3HAZ6_CRIGR</name>
<dbReference type="EMBL" id="JH000259">
    <property type="protein sequence ID" value="EGV92821.1"/>
    <property type="molecule type" value="Genomic_DNA"/>
</dbReference>
<protein>
    <submittedName>
        <fullName evidence="1">Uncharacterized protein</fullName>
    </submittedName>
</protein>